<comment type="caution">
    <text evidence="2">The sequence shown here is derived from an EMBL/GenBank/DDBJ whole genome shotgun (WGS) entry which is preliminary data.</text>
</comment>
<accession>A0ABC8TTU4</accession>
<keyword evidence="3" id="KW-1185">Reference proteome</keyword>
<evidence type="ECO:0000313" key="3">
    <source>
        <dbReference type="Proteomes" id="UP001642360"/>
    </source>
</evidence>
<dbReference type="EMBL" id="CAUOFW020006102">
    <property type="protein sequence ID" value="CAK9172912.1"/>
    <property type="molecule type" value="Genomic_DNA"/>
</dbReference>
<organism evidence="2 3">
    <name type="scientific">Ilex paraguariensis</name>
    <name type="common">yerba mate</name>
    <dbReference type="NCBI Taxonomy" id="185542"/>
    <lineage>
        <taxon>Eukaryota</taxon>
        <taxon>Viridiplantae</taxon>
        <taxon>Streptophyta</taxon>
        <taxon>Embryophyta</taxon>
        <taxon>Tracheophyta</taxon>
        <taxon>Spermatophyta</taxon>
        <taxon>Magnoliopsida</taxon>
        <taxon>eudicotyledons</taxon>
        <taxon>Gunneridae</taxon>
        <taxon>Pentapetalae</taxon>
        <taxon>asterids</taxon>
        <taxon>campanulids</taxon>
        <taxon>Aquifoliales</taxon>
        <taxon>Aquifoliaceae</taxon>
        <taxon>Ilex</taxon>
    </lineage>
</organism>
<reference evidence="2 3" key="1">
    <citation type="submission" date="2024-02" db="EMBL/GenBank/DDBJ databases">
        <authorList>
            <person name="Vignale AGUSTIN F."/>
            <person name="Sosa J E."/>
            <person name="Modenutti C."/>
        </authorList>
    </citation>
    <scope>NUCLEOTIDE SEQUENCE [LARGE SCALE GENOMIC DNA]</scope>
</reference>
<protein>
    <submittedName>
        <fullName evidence="2">Uncharacterized protein</fullName>
    </submittedName>
</protein>
<sequence>KVPQRTSSRRHVQCNKPTGADCCNAFSSFKNILWKQSKQAYERARNPRKKKIRKTESSSHGEFILV</sequence>
<evidence type="ECO:0000256" key="1">
    <source>
        <dbReference type="SAM" id="MobiDB-lite"/>
    </source>
</evidence>
<evidence type="ECO:0000313" key="2">
    <source>
        <dbReference type="EMBL" id="CAK9172912.1"/>
    </source>
</evidence>
<name>A0ABC8TTU4_9AQUA</name>
<feature type="region of interest" description="Disordered" evidence="1">
    <location>
        <begin position="41"/>
        <end position="66"/>
    </location>
</feature>
<gene>
    <name evidence="2" type="ORF">ILEXP_LOCUS42604</name>
</gene>
<dbReference type="AlphaFoldDB" id="A0ABC8TTU4"/>
<proteinExistence type="predicted"/>
<feature type="non-terminal residue" evidence="2">
    <location>
        <position position="1"/>
    </location>
</feature>
<dbReference type="Proteomes" id="UP001642360">
    <property type="component" value="Unassembled WGS sequence"/>
</dbReference>